<dbReference type="EnsemblPlants" id="Pp3c2_23870V3.1">
    <property type="protein sequence ID" value="Pp3c2_23870V3.1"/>
    <property type="gene ID" value="Pp3c2_23870"/>
</dbReference>
<accession>A0A2K1L2T0</accession>
<evidence type="ECO:0000313" key="4">
    <source>
        <dbReference type="Proteomes" id="UP000006727"/>
    </source>
</evidence>
<reference evidence="2 4" key="1">
    <citation type="journal article" date="2008" name="Science">
        <title>The Physcomitrella genome reveals evolutionary insights into the conquest of land by plants.</title>
        <authorList>
            <person name="Rensing S."/>
            <person name="Lang D."/>
            <person name="Zimmer A."/>
            <person name="Terry A."/>
            <person name="Salamov A."/>
            <person name="Shapiro H."/>
            <person name="Nishiyama T."/>
            <person name="Perroud P.-F."/>
            <person name="Lindquist E."/>
            <person name="Kamisugi Y."/>
            <person name="Tanahashi T."/>
            <person name="Sakakibara K."/>
            <person name="Fujita T."/>
            <person name="Oishi K."/>
            <person name="Shin-I T."/>
            <person name="Kuroki Y."/>
            <person name="Toyoda A."/>
            <person name="Suzuki Y."/>
            <person name="Hashimoto A."/>
            <person name="Yamaguchi K."/>
            <person name="Sugano A."/>
            <person name="Kohara Y."/>
            <person name="Fujiyama A."/>
            <person name="Anterola A."/>
            <person name="Aoki S."/>
            <person name="Ashton N."/>
            <person name="Barbazuk W.B."/>
            <person name="Barker E."/>
            <person name="Bennetzen J."/>
            <person name="Bezanilla M."/>
            <person name="Blankenship R."/>
            <person name="Cho S.H."/>
            <person name="Dutcher S."/>
            <person name="Estelle M."/>
            <person name="Fawcett J.A."/>
            <person name="Gundlach H."/>
            <person name="Hanada K."/>
            <person name="Heyl A."/>
            <person name="Hicks K.A."/>
            <person name="Hugh J."/>
            <person name="Lohr M."/>
            <person name="Mayer K."/>
            <person name="Melkozernov A."/>
            <person name="Murata T."/>
            <person name="Nelson D."/>
            <person name="Pils B."/>
            <person name="Prigge M."/>
            <person name="Reiss B."/>
            <person name="Renner T."/>
            <person name="Rombauts S."/>
            <person name="Rushton P."/>
            <person name="Sanderfoot A."/>
            <person name="Schween G."/>
            <person name="Shiu S.-H."/>
            <person name="Stueber K."/>
            <person name="Theodoulou F.L."/>
            <person name="Tu H."/>
            <person name="Van de Peer Y."/>
            <person name="Verrier P.J."/>
            <person name="Waters E."/>
            <person name="Wood A."/>
            <person name="Yang L."/>
            <person name="Cove D."/>
            <person name="Cuming A."/>
            <person name="Hasebe M."/>
            <person name="Lucas S."/>
            <person name="Mishler D.B."/>
            <person name="Reski R."/>
            <person name="Grigoriev I."/>
            <person name="Quatrano R.S."/>
            <person name="Boore J.L."/>
        </authorList>
    </citation>
    <scope>NUCLEOTIDE SEQUENCE [LARGE SCALE GENOMIC DNA]</scope>
    <source>
        <strain evidence="3 4">cv. Gransden 2004</strain>
    </source>
</reference>
<dbReference type="InterPro" id="IPR044750">
    <property type="entry name" value="C2_SRC2/BAP"/>
</dbReference>
<sequence>MADRGLDVELISATNLKKVNKSKMHAYVVAWIDPSVRVPGPVDKTNGSNPVWNYTITMALEARTLSQTMHLNLELLGQGFLSTKPIGSVVVPLAELLQRGASGCAAVAEFPEQPVILPSGEPQGTFSFVLRLKESPAMLAAAQSAQATAL</sequence>
<dbReference type="Gene3D" id="2.60.40.150">
    <property type="entry name" value="C2 domain"/>
    <property type="match status" value="1"/>
</dbReference>
<reference evidence="3" key="3">
    <citation type="submission" date="2020-12" db="UniProtKB">
        <authorList>
            <consortium name="EnsemblPlants"/>
        </authorList>
    </citation>
    <scope>IDENTIFICATION</scope>
</reference>
<dbReference type="EnsemblPlants" id="Pp3c2_23870V3.2">
    <property type="protein sequence ID" value="Pp3c2_23870V3.2"/>
    <property type="gene ID" value="Pp3c2_23870"/>
</dbReference>
<dbReference type="STRING" id="3218.A0A2K1L2T0"/>
<evidence type="ECO:0000259" key="1">
    <source>
        <dbReference type="PROSITE" id="PS50004"/>
    </source>
</evidence>
<dbReference type="Pfam" id="PF00168">
    <property type="entry name" value="C2"/>
    <property type="match status" value="1"/>
</dbReference>
<name>A0A2K1L2T0_PHYPA</name>
<gene>
    <name evidence="3" type="primary">LOC112278826</name>
    <name evidence="2" type="ORF">PHYPA_003125</name>
</gene>
<dbReference type="GO" id="GO:0006952">
    <property type="term" value="P:defense response"/>
    <property type="evidence" value="ECO:0007669"/>
    <property type="project" value="InterPro"/>
</dbReference>
<feature type="domain" description="C2" evidence="1">
    <location>
        <begin position="1"/>
        <end position="106"/>
    </location>
</feature>
<dbReference type="PANTHER" id="PTHR32246">
    <property type="entry name" value="INGRESSION PROTEIN FIC1"/>
    <property type="match status" value="1"/>
</dbReference>
<dbReference type="EMBL" id="ABEU02000002">
    <property type="protein sequence ID" value="PNR60332.1"/>
    <property type="molecule type" value="Genomic_DNA"/>
</dbReference>
<dbReference type="InterPro" id="IPR000008">
    <property type="entry name" value="C2_dom"/>
</dbReference>
<dbReference type="AlphaFoldDB" id="A0A2K1L2T0"/>
<organism evidence="2">
    <name type="scientific">Physcomitrium patens</name>
    <name type="common">Spreading-leaved earth moss</name>
    <name type="synonym">Physcomitrella patens</name>
    <dbReference type="NCBI Taxonomy" id="3218"/>
    <lineage>
        <taxon>Eukaryota</taxon>
        <taxon>Viridiplantae</taxon>
        <taxon>Streptophyta</taxon>
        <taxon>Embryophyta</taxon>
        <taxon>Bryophyta</taxon>
        <taxon>Bryophytina</taxon>
        <taxon>Bryopsida</taxon>
        <taxon>Funariidae</taxon>
        <taxon>Funariales</taxon>
        <taxon>Funariaceae</taxon>
        <taxon>Physcomitrium</taxon>
    </lineage>
</organism>
<dbReference type="Gramene" id="Pp3c2_23870V3.2">
    <property type="protein sequence ID" value="Pp3c2_23870V3.2"/>
    <property type="gene ID" value="Pp3c2_23870"/>
</dbReference>
<dbReference type="SMART" id="SM00239">
    <property type="entry name" value="C2"/>
    <property type="match status" value="1"/>
</dbReference>
<dbReference type="Proteomes" id="UP000006727">
    <property type="component" value="Chromosome 2"/>
</dbReference>
<dbReference type="Gramene" id="Pp3c2_23870V3.1">
    <property type="protein sequence ID" value="Pp3c2_23870V3.1"/>
    <property type="gene ID" value="Pp3c2_23870"/>
</dbReference>
<keyword evidence="4" id="KW-1185">Reference proteome</keyword>
<proteinExistence type="predicted"/>
<evidence type="ECO:0000313" key="2">
    <source>
        <dbReference type="EMBL" id="PNR60332.1"/>
    </source>
</evidence>
<dbReference type="OrthoDB" id="270970at2759"/>
<reference evidence="2 4" key="2">
    <citation type="journal article" date="2018" name="Plant J.">
        <title>The Physcomitrella patens chromosome-scale assembly reveals moss genome structure and evolution.</title>
        <authorList>
            <person name="Lang D."/>
            <person name="Ullrich K.K."/>
            <person name="Murat F."/>
            <person name="Fuchs J."/>
            <person name="Jenkins J."/>
            <person name="Haas F.B."/>
            <person name="Piednoel M."/>
            <person name="Gundlach H."/>
            <person name="Van Bel M."/>
            <person name="Meyberg R."/>
            <person name="Vives C."/>
            <person name="Morata J."/>
            <person name="Symeonidi A."/>
            <person name="Hiss M."/>
            <person name="Muchero W."/>
            <person name="Kamisugi Y."/>
            <person name="Saleh O."/>
            <person name="Blanc G."/>
            <person name="Decker E.L."/>
            <person name="van Gessel N."/>
            <person name="Grimwood J."/>
            <person name="Hayes R.D."/>
            <person name="Graham S.W."/>
            <person name="Gunter L.E."/>
            <person name="McDaniel S.F."/>
            <person name="Hoernstein S.N.W."/>
            <person name="Larsson A."/>
            <person name="Li F.W."/>
            <person name="Perroud P.F."/>
            <person name="Phillips J."/>
            <person name="Ranjan P."/>
            <person name="Rokshar D.S."/>
            <person name="Rothfels C.J."/>
            <person name="Schneider L."/>
            <person name="Shu S."/>
            <person name="Stevenson D.W."/>
            <person name="Thummler F."/>
            <person name="Tillich M."/>
            <person name="Villarreal Aguilar J.C."/>
            <person name="Widiez T."/>
            <person name="Wong G.K."/>
            <person name="Wymore A."/>
            <person name="Zhang Y."/>
            <person name="Zimmer A.D."/>
            <person name="Quatrano R.S."/>
            <person name="Mayer K.F.X."/>
            <person name="Goodstein D."/>
            <person name="Casacuberta J.M."/>
            <person name="Vandepoele K."/>
            <person name="Reski R."/>
            <person name="Cuming A.C."/>
            <person name="Tuskan G.A."/>
            <person name="Maumus F."/>
            <person name="Salse J."/>
            <person name="Schmutz J."/>
            <person name="Rensing S.A."/>
        </authorList>
    </citation>
    <scope>NUCLEOTIDE SEQUENCE [LARGE SCALE GENOMIC DNA]</scope>
    <source>
        <strain evidence="3 4">cv. Gransden 2004</strain>
    </source>
</reference>
<dbReference type="GeneID" id="112278826"/>
<dbReference type="RefSeq" id="XP_024368415.1">
    <property type="nucleotide sequence ID" value="XM_024512647.2"/>
</dbReference>
<dbReference type="InterPro" id="IPR035892">
    <property type="entry name" value="C2_domain_sf"/>
</dbReference>
<protein>
    <recommendedName>
        <fullName evidence="1">C2 domain-containing protein</fullName>
    </recommendedName>
</protein>
<dbReference type="SUPFAM" id="SSF49562">
    <property type="entry name" value="C2 domain (Calcium/lipid-binding domain, CaLB)"/>
    <property type="match status" value="1"/>
</dbReference>
<dbReference type="PANTHER" id="PTHR32246:SF143">
    <property type="entry name" value="CALCIUM-DEPENDENT LIPID-BINDING (CALB DOMAIN) FAMILY PROTEIN"/>
    <property type="match status" value="1"/>
</dbReference>
<evidence type="ECO:0000313" key="3">
    <source>
        <dbReference type="EnsemblPlants" id="Pp3c2_23870V3.1"/>
    </source>
</evidence>
<dbReference type="CDD" id="cd04051">
    <property type="entry name" value="C2_SRC2_like"/>
    <property type="match status" value="1"/>
</dbReference>
<dbReference type="PROSITE" id="PS50004">
    <property type="entry name" value="C2"/>
    <property type="match status" value="1"/>
</dbReference>